<name>A0A0A0EHH6_9RHOB</name>
<evidence type="ECO:0000256" key="1">
    <source>
        <dbReference type="ARBA" id="ARBA00004117"/>
    </source>
</evidence>
<evidence type="ECO:0000259" key="3">
    <source>
        <dbReference type="Pfam" id="PF00460"/>
    </source>
</evidence>
<dbReference type="InterPro" id="IPR001444">
    <property type="entry name" value="Flag_bb_rod_N"/>
</dbReference>
<accession>A0A0A0EHH6</accession>
<sequence length="129" mass="14001">MFKSLELFRMAHAMASHAGARQGVIASNIANADTPGYRARDVVPFKEFYRTEQGTATFRATRAGHLHGPAASLDPGLFDTKSADSNPNGNSVSLEEEMLKGVDVKRQHDKAVAIYRSGLSVLRASIGRR</sequence>
<comment type="caution">
    <text evidence="4">The sequence shown here is derived from an EMBL/GenBank/DDBJ whole genome shotgun (WGS) entry which is preliminary data.</text>
</comment>
<evidence type="ECO:0000313" key="5">
    <source>
        <dbReference type="Proteomes" id="UP000030004"/>
    </source>
</evidence>
<dbReference type="GO" id="GO:0009425">
    <property type="term" value="C:bacterial-type flagellum basal body"/>
    <property type="evidence" value="ECO:0007669"/>
    <property type="project" value="UniProtKB-SubCell"/>
</dbReference>
<dbReference type="Pfam" id="PF00460">
    <property type="entry name" value="Flg_bb_rod"/>
    <property type="match status" value="1"/>
</dbReference>
<feature type="domain" description="Flagellar basal body rod protein N-terminal" evidence="3">
    <location>
        <begin position="20"/>
        <end position="38"/>
    </location>
</feature>
<dbReference type="Proteomes" id="UP000030004">
    <property type="component" value="Unassembled WGS sequence"/>
</dbReference>
<protein>
    <recommendedName>
        <fullName evidence="3">Flagellar basal body rod protein N-terminal domain-containing protein</fullName>
    </recommendedName>
</protein>
<reference evidence="4 5" key="1">
    <citation type="journal article" date="2015" name="Antonie Van Leeuwenhoek">
        <title>Pseudooceanicola atlanticus gen. nov. sp. nov., isolated from surface seawater of the Atlantic Ocean and reclassification of Oceanicola batsensis, Oceanicola marinus, Oceanicola nitratireducens, Oceanicola nanhaiensis, Oceanicola antarcticus and Oceanicola flagellatus, as Pseudooceanicola batsensis comb. nov., Pseudooceanicola marinus comb. nov., Pseudooceanicola nitratireducens comb. nov., Pseudooceanicola nanhaiensis comb. nov., Pseudooceanicola antarcticus comb. nov., and Pseudooceanicola flagellatus comb. nov.</title>
        <authorList>
            <person name="Lai Q."/>
            <person name="Li G."/>
            <person name="Liu X."/>
            <person name="Du Y."/>
            <person name="Sun F."/>
            <person name="Shao Z."/>
        </authorList>
    </citation>
    <scope>NUCLEOTIDE SEQUENCE [LARGE SCALE GENOMIC DNA]</scope>
    <source>
        <strain evidence="4 5">22II-s11g</strain>
    </source>
</reference>
<evidence type="ECO:0000256" key="2">
    <source>
        <dbReference type="SAM" id="MobiDB-lite"/>
    </source>
</evidence>
<dbReference type="OrthoDB" id="9788334at2"/>
<dbReference type="EMBL" id="AQQX01000002">
    <property type="protein sequence ID" value="KGM49765.1"/>
    <property type="molecule type" value="Genomic_DNA"/>
</dbReference>
<feature type="compositionally biased region" description="Polar residues" evidence="2">
    <location>
        <begin position="83"/>
        <end position="92"/>
    </location>
</feature>
<dbReference type="eggNOG" id="COG1815">
    <property type="taxonomic scope" value="Bacteria"/>
</dbReference>
<dbReference type="NCBIfam" id="NF009270">
    <property type="entry name" value="PRK12627.1"/>
    <property type="match status" value="1"/>
</dbReference>
<organism evidence="4 5">
    <name type="scientific">Pseudooceanicola atlanticus</name>
    <dbReference type="NCBI Taxonomy" id="1461694"/>
    <lineage>
        <taxon>Bacteria</taxon>
        <taxon>Pseudomonadati</taxon>
        <taxon>Pseudomonadota</taxon>
        <taxon>Alphaproteobacteria</taxon>
        <taxon>Rhodobacterales</taxon>
        <taxon>Paracoccaceae</taxon>
        <taxon>Pseudooceanicola</taxon>
    </lineage>
</organism>
<dbReference type="STRING" id="1461694.ATO9_07060"/>
<keyword evidence="5" id="KW-1185">Reference proteome</keyword>
<dbReference type="AlphaFoldDB" id="A0A0A0EHH6"/>
<comment type="subcellular location">
    <subcellularLocation>
        <location evidence="1">Bacterial flagellum basal body</location>
    </subcellularLocation>
</comment>
<gene>
    <name evidence="4" type="ORF">ATO9_07060</name>
</gene>
<feature type="region of interest" description="Disordered" evidence="2">
    <location>
        <begin position="71"/>
        <end position="92"/>
    </location>
</feature>
<proteinExistence type="predicted"/>
<dbReference type="RefSeq" id="WP_043747411.1">
    <property type="nucleotide sequence ID" value="NZ_AQQX01000002.1"/>
</dbReference>
<evidence type="ECO:0000313" key="4">
    <source>
        <dbReference type="EMBL" id="KGM49765.1"/>
    </source>
</evidence>